<proteinExistence type="predicted"/>
<reference evidence="1" key="1">
    <citation type="submission" date="2021-03" db="EMBL/GenBank/DDBJ databases">
        <title>Molecular epidemiology and mechanisms of colistin and carbapenem resistance in Enterobacteriaceae from clinical isolates, the environment and porcine samples in Pretoria, South Africa.</title>
        <authorList>
            <person name="Bogoshi D."/>
            <person name="Mbelle N.M."/>
            <person name="Naidoo V."/>
            <person name="Osei Sekyere J."/>
        </authorList>
    </citation>
    <scope>NUCLEOTIDE SEQUENCE</scope>
    <source>
        <strain evidence="1">C080</strain>
    </source>
</reference>
<comment type="caution">
    <text evidence="1">The sequence shown here is derived from an EMBL/GenBank/DDBJ whole genome shotgun (WGS) entry which is preliminary data.</text>
</comment>
<evidence type="ECO:0000313" key="1">
    <source>
        <dbReference type="EMBL" id="MBO2007371.1"/>
    </source>
</evidence>
<dbReference type="AlphaFoldDB" id="A0A939NQZ9"/>
<accession>A0A939NQZ9</accession>
<gene>
    <name evidence="1" type="ORF">J4732_22155</name>
</gene>
<sequence length="48" mass="5327">MNIYRGGNKVLLCGGTDFMLIFQSSGYTLADIAFVGKPVEKPERWMDG</sequence>
<dbReference type="EMBL" id="JAGETR010000237">
    <property type="protein sequence ID" value="MBO2007371.1"/>
    <property type="molecule type" value="Genomic_DNA"/>
</dbReference>
<protein>
    <submittedName>
        <fullName evidence="1">Uncharacterized protein</fullName>
    </submittedName>
</protein>
<organism evidence="1">
    <name type="scientific">Serratia marcescens</name>
    <dbReference type="NCBI Taxonomy" id="615"/>
    <lineage>
        <taxon>Bacteria</taxon>
        <taxon>Pseudomonadati</taxon>
        <taxon>Pseudomonadota</taxon>
        <taxon>Gammaproteobacteria</taxon>
        <taxon>Enterobacterales</taxon>
        <taxon>Yersiniaceae</taxon>
        <taxon>Serratia</taxon>
    </lineage>
</organism>
<name>A0A939NQZ9_SERMA</name>